<dbReference type="GO" id="GO:0008270">
    <property type="term" value="F:zinc ion binding"/>
    <property type="evidence" value="ECO:0007669"/>
    <property type="project" value="UniProtKB-KW"/>
</dbReference>
<evidence type="ECO:0000259" key="5">
    <source>
        <dbReference type="PROSITE" id="PS50089"/>
    </source>
</evidence>
<reference evidence="8" key="1">
    <citation type="submission" date="2016-06" db="UniProtKB">
        <authorList>
            <consortium name="WormBaseParasite"/>
        </authorList>
    </citation>
    <scope>IDENTIFICATION</scope>
</reference>
<dbReference type="EMBL" id="UYWY01021532">
    <property type="protein sequence ID" value="VDM44355.1"/>
    <property type="molecule type" value="Genomic_DNA"/>
</dbReference>
<dbReference type="PANTHER" id="PTHR14879">
    <property type="entry name" value="CASPASE REGULATOR, RING FINGER DOMAIN-CONTAINING"/>
    <property type="match status" value="1"/>
</dbReference>
<evidence type="ECO:0000256" key="4">
    <source>
        <dbReference type="SAM" id="Coils"/>
    </source>
</evidence>
<keyword evidence="4" id="KW-0175">Coiled coil</keyword>
<proteinExistence type="predicted"/>
<evidence type="ECO:0000313" key="8">
    <source>
        <dbReference type="WBParaSite" id="TCNE_0001303501-mRNA-1"/>
    </source>
</evidence>
<dbReference type="InterPro" id="IPR001841">
    <property type="entry name" value="Znf_RING"/>
</dbReference>
<gene>
    <name evidence="6" type="ORF">TCNE_LOCUS13034</name>
</gene>
<dbReference type="SUPFAM" id="SSF57850">
    <property type="entry name" value="RING/U-box"/>
    <property type="match status" value="1"/>
</dbReference>
<evidence type="ECO:0000256" key="2">
    <source>
        <dbReference type="ARBA" id="ARBA00022833"/>
    </source>
</evidence>
<dbReference type="Pfam" id="PF13920">
    <property type="entry name" value="zf-C3HC4_3"/>
    <property type="match status" value="2"/>
</dbReference>
<feature type="coiled-coil region" evidence="4">
    <location>
        <begin position="98"/>
        <end position="153"/>
    </location>
</feature>
<keyword evidence="7" id="KW-1185">Reference proteome</keyword>
<dbReference type="SMART" id="SM00184">
    <property type="entry name" value="RING"/>
    <property type="match status" value="2"/>
</dbReference>
<dbReference type="PROSITE" id="PS50089">
    <property type="entry name" value="ZF_RING_2"/>
    <property type="match status" value="1"/>
</dbReference>
<dbReference type="WBParaSite" id="TCNE_0001303501-mRNA-1">
    <property type="protein sequence ID" value="TCNE_0001303501-mRNA-1"/>
    <property type="gene ID" value="TCNE_0001303501"/>
</dbReference>
<dbReference type="InterPro" id="IPR051728">
    <property type="entry name" value="RING-FYVE_E3_ubiquitin-ligase"/>
</dbReference>
<sequence>MAPVPLDRNFNVDKMNICSFNCDGNLADILFMPCGHRVVCSKCVLNTSLHRCPKCYQHILSAINPRGEKVEIGSNVTKSMVDEKGRKDLAESKKVFDEAEIQKIAEEAAEKAKEAAEKGIAHEVKSTSGRRRISEKNELIRELQMKLEQLELEVYCAICMEQRCSVLFQCGHKACTECSNAARLKLCHICREPITRRTRIFT</sequence>
<dbReference type="PANTHER" id="PTHR14879:SF5">
    <property type="entry name" value="RING-TYPE DOMAIN-CONTAINING PROTEIN"/>
    <property type="match status" value="1"/>
</dbReference>
<dbReference type="AlphaFoldDB" id="A0A183UX15"/>
<dbReference type="Proteomes" id="UP000050794">
    <property type="component" value="Unassembled WGS sequence"/>
</dbReference>
<evidence type="ECO:0000256" key="3">
    <source>
        <dbReference type="PROSITE-ProRule" id="PRU00175"/>
    </source>
</evidence>
<name>A0A183UX15_TOXCA</name>
<accession>A0A183UX15</accession>
<dbReference type="InterPro" id="IPR013083">
    <property type="entry name" value="Znf_RING/FYVE/PHD"/>
</dbReference>
<keyword evidence="2" id="KW-0862">Zinc</keyword>
<evidence type="ECO:0000313" key="7">
    <source>
        <dbReference type="Proteomes" id="UP000050794"/>
    </source>
</evidence>
<evidence type="ECO:0000313" key="6">
    <source>
        <dbReference type="EMBL" id="VDM44355.1"/>
    </source>
</evidence>
<protein>
    <submittedName>
        <fullName evidence="8">E3 ubiquitin-protein ligase MIB2</fullName>
    </submittedName>
</protein>
<keyword evidence="1 3" id="KW-0479">Metal-binding</keyword>
<keyword evidence="1 3" id="KW-0863">Zinc-finger</keyword>
<organism evidence="7 8">
    <name type="scientific">Toxocara canis</name>
    <name type="common">Canine roundworm</name>
    <dbReference type="NCBI Taxonomy" id="6265"/>
    <lineage>
        <taxon>Eukaryota</taxon>
        <taxon>Metazoa</taxon>
        <taxon>Ecdysozoa</taxon>
        <taxon>Nematoda</taxon>
        <taxon>Chromadorea</taxon>
        <taxon>Rhabditida</taxon>
        <taxon>Spirurina</taxon>
        <taxon>Ascaridomorpha</taxon>
        <taxon>Ascaridoidea</taxon>
        <taxon>Toxocaridae</taxon>
        <taxon>Toxocara</taxon>
    </lineage>
</organism>
<feature type="domain" description="RING-type" evidence="5">
    <location>
        <begin position="156"/>
        <end position="191"/>
    </location>
</feature>
<dbReference type="Gene3D" id="3.30.40.10">
    <property type="entry name" value="Zinc/RING finger domain, C3HC4 (zinc finger)"/>
    <property type="match status" value="2"/>
</dbReference>
<evidence type="ECO:0000256" key="1">
    <source>
        <dbReference type="ARBA" id="ARBA00022771"/>
    </source>
</evidence>
<reference evidence="6 7" key="2">
    <citation type="submission" date="2018-11" db="EMBL/GenBank/DDBJ databases">
        <authorList>
            <consortium name="Pathogen Informatics"/>
        </authorList>
    </citation>
    <scope>NUCLEOTIDE SEQUENCE [LARGE SCALE GENOMIC DNA]</scope>
</reference>